<keyword evidence="1 3" id="KW-0853">WD repeat</keyword>
<gene>
    <name evidence="4" type="ORF">X975_05881</name>
</gene>
<name>A0A087TPW7_STEMI</name>
<dbReference type="GO" id="GO:0005774">
    <property type="term" value="C:vacuolar membrane"/>
    <property type="evidence" value="ECO:0007669"/>
    <property type="project" value="TreeGrafter"/>
</dbReference>
<dbReference type="STRING" id="407821.A0A087TPW7"/>
<accession>A0A087TPW7</accession>
<dbReference type="PANTHER" id="PTHR46170:SF1">
    <property type="entry name" value="GATOR COMPLEX PROTEIN WDR59"/>
    <property type="match status" value="1"/>
</dbReference>
<dbReference type="InterPro" id="IPR049567">
    <property type="entry name" value="WDR59-like"/>
</dbReference>
<dbReference type="SUPFAM" id="SSF50978">
    <property type="entry name" value="WD40 repeat-like"/>
    <property type="match status" value="1"/>
</dbReference>
<dbReference type="InterPro" id="IPR015943">
    <property type="entry name" value="WD40/YVTN_repeat-like_dom_sf"/>
</dbReference>
<evidence type="ECO:0000256" key="3">
    <source>
        <dbReference type="PROSITE-ProRule" id="PRU00221"/>
    </source>
</evidence>
<keyword evidence="2" id="KW-0677">Repeat</keyword>
<dbReference type="PROSITE" id="PS00678">
    <property type="entry name" value="WD_REPEATS_1"/>
    <property type="match status" value="1"/>
</dbReference>
<protein>
    <submittedName>
        <fullName evidence="4">WD repeat-containing protein 59</fullName>
    </submittedName>
</protein>
<dbReference type="GO" id="GO:1904263">
    <property type="term" value="P:positive regulation of TORC1 signaling"/>
    <property type="evidence" value="ECO:0007669"/>
    <property type="project" value="TreeGrafter"/>
</dbReference>
<dbReference type="AlphaFoldDB" id="A0A087TPW7"/>
<evidence type="ECO:0000256" key="2">
    <source>
        <dbReference type="ARBA" id="ARBA00022737"/>
    </source>
</evidence>
<dbReference type="PANTHER" id="PTHR46170">
    <property type="entry name" value="GATOR COMPLEX PROTEIN WDR59"/>
    <property type="match status" value="1"/>
</dbReference>
<sequence length="212" mass="24053">MKNMATIWRTDNVVADHRDLQANTMAVDSLGQYVVLAGRRHMGIVHLDQPNVVIHKTNRHSKWDVTTAEWSPHQNECFALACNQRAELYSWGKGDFTQTTSLKSHTRAISDLNWSIFDSHVLATASIDTFIYLWDIRDPRKPSISLSAVAGASQVKWNKLQSHMLATSHEGDIRLWDTRKGTSPVQYITAHLLKIHNIDWCPHDENVLATSS</sequence>
<dbReference type="OMA" id="MATIWRT"/>
<dbReference type="OrthoDB" id="311712at2759"/>
<dbReference type="Gene3D" id="2.130.10.10">
    <property type="entry name" value="YVTN repeat-like/Quinoprotein amine dehydrogenase"/>
    <property type="match status" value="1"/>
</dbReference>
<evidence type="ECO:0000313" key="5">
    <source>
        <dbReference type="Proteomes" id="UP000054359"/>
    </source>
</evidence>
<dbReference type="PROSITE" id="PS50082">
    <property type="entry name" value="WD_REPEATS_2"/>
    <property type="match status" value="1"/>
</dbReference>
<keyword evidence="5" id="KW-1185">Reference proteome</keyword>
<evidence type="ECO:0000313" key="4">
    <source>
        <dbReference type="EMBL" id="KFM67156.1"/>
    </source>
</evidence>
<dbReference type="SMART" id="SM00320">
    <property type="entry name" value="WD40"/>
    <property type="match status" value="3"/>
</dbReference>
<dbReference type="GO" id="GO:0035859">
    <property type="term" value="C:Seh1-associated complex"/>
    <property type="evidence" value="ECO:0007669"/>
    <property type="project" value="TreeGrafter"/>
</dbReference>
<evidence type="ECO:0000256" key="1">
    <source>
        <dbReference type="ARBA" id="ARBA00022574"/>
    </source>
</evidence>
<organism evidence="4 5">
    <name type="scientific">Stegodyphus mimosarum</name>
    <name type="common">African social velvet spider</name>
    <dbReference type="NCBI Taxonomy" id="407821"/>
    <lineage>
        <taxon>Eukaryota</taxon>
        <taxon>Metazoa</taxon>
        <taxon>Ecdysozoa</taxon>
        <taxon>Arthropoda</taxon>
        <taxon>Chelicerata</taxon>
        <taxon>Arachnida</taxon>
        <taxon>Araneae</taxon>
        <taxon>Araneomorphae</taxon>
        <taxon>Entelegynae</taxon>
        <taxon>Eresoidea</taxon>
        <taxon>Eresidae</taxon>
        <taxon>Stegodyphus</taxon>
    </lineage>
</organism>
<feature type="non-terminal residue" evidence="4">
    <location>
        <position position="212"/>
    </location>
</feature>
<dbReference type="PROSITE" id="PS50294">
    <property type="entry name" value="WD_REPEATS_REGION"/>
    <property type="match status" value="1"/>
</dbReference>
<dbReference type="GO" id="GO:0034198">
    <property type="term" value="P:cellular response to amino acid starvation"/>
    <property type="evidence" value="ECO:0007669"/>
    <property type="project" value="TreeGrafter"/>
</dbReference>
<reference evidence="4 5" key="1">
    <citation type="submission" date="2013-11" db="EMBL/GenBank/DDBJ databases">
        <title>Genome sequencing of Stegodyphus mimosarum.</title>
        <authorList>
            <person name="Bechsgaard J."/>
        </authorList>
    </citation>
    <scope>NUCLEOTIDE SEQUENCE [LARGE SCALE GENOMIC DNA]</scope>
</reference>
<dbReference type="GO" id="GO:0035591">
    <property type="term" value="F:signaling adaptor activity"/>
    <property type="evidence" value="ECO:0007669"/>
    <property type="project" value="TreeGrafter"/>
</dbReference>
<dbReference type="InterPro" id="IPR036322">
    <property type="entry name" value="WD40_repeat_dom_sf"/>
</dbReference>
<dbReference type="InterPro" id="IPR019775">
    <property type="entry name" value="WD40_repeat_CS"/>
</dbReference>
<proteinExistence type="predicted"/>
<dbReference type="InterPro" id="IPR001680">
    <property type="entry name" value="WD40_rpt"/>
</dbReference>
<dbReference type="EMBL" id="KK116233">
    <property type="protein sequence ID" value="KFM67156.1"/>
    <property type="molecule type" value="Genomic_DNA"/>
</dbReference>
<dbReference type="Pfam" id="PF00400">
    <property type="entry name" value="WD40"/>
    <property type="match status" value="1"/>
</dbReference>
<dbReference type="Proteomes" id="UP000054359">
    <property type="component" value="Unassembled WGS sequence"/>
</dbReference>
<feature type="repeat" description="WD" evidence="3">
    <location>
        <begin position="102"/>
        <end position="144"/>
    </location>
</feature>